<dbReference type="Pfam" id="PF00563">
    <property type="entry name" value="EAL"/>
    <property type="match status" value="1"/>
</dbReference>
<dbReference type="AlphaFoldDB" id="X1EN80"/>
<dbReference type="SMART" id="SM00052">
    <property type="entry name" value="EAL"/>
    <property type="match status" value="1"/>
</dbReference>
<proteinExistence type="predicted"/>
<feature type="non-terminal residue" evidence="2">
    <location>
        <position position="1"/>
    </location>
</feature>
<protein>
    <recommendedName>
        <fullName evidence="1">EAL domain-containing protein</fullName>
    </recommendedName>
</protein>
<dbReference type="PANTHER" id="PTHR33121">
    <property type="entry name" value="CYCLIC DI-GMP PHOSPHODIESTERASE PDEF"/>
    <property type="match status" value="1"/>
</dbReference>
<dbReference type="SUPFAM" id="SSF141868">
    <property type="entry name" value="EAL domain-like"/>
    <property type="match status" value="1"/>
</dbReference>
<sequence length="116" mass="12955">LQEMGFSIHLDDFGTGFSSLSYLTELPFDVIKIDRSFINKLGAQNEPLELLESIVSIGKNMKKDVIAEGIETEQQLAILKGLNCQYGQGFLFSTALPAPDLESLLLEWQYGKISRK</sequence>
<dbReference type="InterPro" id="IPR035919">
    <property type="entry name" value="EAL_sf"/>
</dbReference>
<gene>
    <name evidence="2" type="ORF">S03H2_25689</name>
</gene>
<evidence type="ECO:0000313" key="2">
    <source>
        <dbReference type="EMBL" id="GAH34856.1"/>
    </source>
</evidence>
<reference evidence="2" key="1">
    <citation type="journal article" date="2014" name="Front. Microbiol.">
        <title>High frequency of phylogenetically diverse reductive dehalogenase-homologous genes in deep subseafloor sedimentary metagenomes.</title>
        <authorList>
            <person name="Kawai M."/>
            <person name="Futagami T."/>
            <person name="Toyoda A."/>
            <person name="Takaki Y."/>
            <person name="Nishi S."/>
            <person name="Hori S."/>
            <person name="Arai W."/>
            <person name="Tsubouchi T."/>
            <person name="Morono Y."/>
            <person name="Uchiyama I."/>
            <person name="Ito T."/>
            <person name="Fujiyama A."/>
            <person name="Inagaki F."/>
            <person name="Takami H."/>
        </authorList>
    </citation>
    <scope>NUCLEOTIDE SEQUENCE</scope>
    <source>
        <strain evidence="2">Expedition CK06-06</strain>
    </source>
</reference>
<feature type="domain" description="EAL" evidence="1">
    <location>
        <begin position="1"/>
        <end position="109"/>
    </location>
</feature>
<dbReference type="Gene3D" id="3.20.20.450">
    <property type="entry name" value="EAL domain"/>
    <property type="match status" value="1"/>
</dbReference>
<accession>X1EN80</accession>
<name>X1EN80_9ZZZZ</name>
<dbReference type="InterPro" id="IPR050706">
    <property type="entry name" value="Cyclic-di-GMP_PDE-like"/>
</dbReference>
<dbReference type="PANTHER" id="PTHR33121:SF70">
    <property type="entry name" value="SIGNALING PROTEIN YKOW"/>
    <property type="match status" value="1"/>
</dbReference>
<dbReference type="GO" id="GO:0071111">
    <property type="term" value="F:cyclic-guanylate-specific phosphodiesterase activity"/>
    <property type="evidence" value="ECO:0007669"/>
    <property type="project" value="InterPro"/>
</dbReference>
<dbReference type="CDD" id="cd01948">
    <property type="entry name" value="EAL"/>
    <property type="match status" value="1"/>
</dbReference>
<comment type="caution">
    <text evidence="2">The sequence shown here is derived from an EMBL/GenBank/DDBJ whole genome shotgun (WGS) entry which is preliminary data.</text>
</comment>
<dbReference type="EMBL" id="BARU01014619">
    <property type="protein sequence ID" value="GAH34856.1"/>
    <property type="molecule type" value="Genomic_DNA"/>
</dbReference>
<evidence type="ECO:0000259" key="1">
    <source>
        <dbReference type="PROSITE" id="PS50883"/>
    </source>
</evidence>
<organism evidence="2">
    <name type="scientific">marine sediment metagenome</name>
    <dbReference type="NCBI Taxonomy" id="412755"/>
    <lineage>
        <taxon>unclassified sequences</taxon>
        <taxon>metagenomes</taxon>
        <taxon>ecological metagenomes</taxon>
    </lineage>
</organism>
<dbReference type="PROSITE" id="PS50883">
    <property type="entry name" value="EAL"/>
    <property type="match status" value="1"/>
</dbReference>
<dbReference type="InterPro" id="IPR001633">
    <property type="entry name" value="EAL_dom"/>
</dbReference>